<dbReference type="SUPFAM" id="SSF48464">
    <property type="entry name" value="ENTH/VHS domain"/>
    <property type="match status" value="1"/>
</dbReference>
<dbReference type="PROSITE" id="PS50179">
    <property type="entry name" value="VHS"/>
    <property type="match status" value="1"/>
</dbReference>
<dbReference type="InterPro" id="IPR008942">
    <property type="entry name" value="ENTH_VHS"/>
</dbReference>
<dbReference type="GO" id="GO:0006897">
    <property type="term" value="P:endocytosis"/>
    <property type="evidence" value="ECO:0007669"/>
    <property type="project" value="InterPro"/>
</dbReference>
<feature type="domain" description="VHS" evidence="2">
    <location>
        <begin position="128"/>
        <end position="256"/>
    </location>
</feature>
<reference evidence="3" key="1">
    <citation type="submission" date="2023-03" db="EMBL/GenBank/DDBJ databases">
        <title>Mating type loci evolution in Malassezia.</title>
        <authorList>
            <person name="Coelho M.A."/>
        </authorList>
    </citation>
    <scope>NUCLEOTIDE SEQUENCE</scope>
    <source>
        <strain evidence="3">CBS 10434</strain>
    </source>
</reference>
<feature type="region of interest" description="Disordered" evidence="1">
    <location>
        <begin position="424"/>
        <end position="470"/>
    </location>
</feature>
<evidence type="ECO:0000259" key="2">
    <source>
        <dbReference type="PROSITE" id="PS50179"/>
    </source>
</evidence>
<proteinExistence type="predicted"/>
<dbReference type="GO" id="GO:0030479">
    <property type="term" value="C:actin cortical patch"/>
    <property type="evidence" value="ECO:0007669"/>
    <property type="project" value="TreeGrafter"/>
</dbReference>
<gene>
    <name evidence="3" type="ORF">MCAP1_000416</name>
</gene>
<feature type="region of interest" description="Disordered" evidence="1">
    <location>
        <begin position="1"/>
        <end position="95"/>
    </location>
</feature>
<feature type="compositionally biased region" description="Basic and acidic residues" evidence="1">
    <location>
        <begin position="71"/>
        <end position="80"/>
    </location>
</feature>
<dbReference type="GO" id="GO:0007034">
    <property type="term" value="P:vacuolar transport"/>
    <property type="evidence" value="ECO:0007669"/>
    <property type="project" value="UniProtKB-ARBA"/>
</dbReference>
<dbReference type="InterPro" id="IPR002014">
    <property type="entry name" value="VHS_dom"/>
</dbReference>
<dbReference type="GO" id="GO:0043130">
    <property type="term" value="F:ubiquitin binding"/>
    <property type="evidence" value="ECO:0007669"/>
    <property type="project" value="InterPro"/>
</dbReference>
<dbReference type="Proteomes" id="UP001220961">
    <property type="component" value="Chromosome 1"/>
</dbReference>
<dbReference type="GO" id="GO:0051666">
    <property type="term" value="P:actin cortical patch localization"/>
    <property type="evidence" value="ECO:0007669"/>
    <property type="project" value="TreeGrafter"/>
</dbReference>
<dbReference type="EMBL" id="CP119908">
    <property type="protein sequence ID" value="WFD18215.1"/>
    <property type="molecule type" value="Genomic_DNA"/>
</dbReference>
<dbReference type="PANTHER" id="PTHR47789:SF2">
    <property type="entry name" value="VHS DOMAIN-CONTAINING PROTEIN"/>
    <property type="match status" value="1"/>
</dbReference>
<feature type="compositionally biased region" description="Low complexity" evidence="1">
    <location>
        <begin position="313"/>
        <end position="322"/>
    </location>
</feature>
<keyword evidence="4" id="KW-1185">Reference proteome</keyword>
<dbReference type="InterPro" id="IPR045007">
    <property type="entry name" value="LSB5"/>
</dbReference>
<name>A0AAF0E3G2_9BASI</name>
<feature type="region of interest" description="Disordered" evidence="1">
    <location>
        <begin position="268"/>
        <end position="330"/>
    </location>
</feature>
<accession>A0AAF0E3G2</accession>
<sequence>MRRFLARARAPPPGAGGNSSAGRGVELAEERQDATYPSYAEVRQTPPPSSSWHRDAKGEGLPSLLPGLRQKKSESVDDGPRRRRPPLAFRKRTPAVDLSAELQHLEVSDARPSRHASEDAVPVYIADFCHAEVTDDDWECVHELGELVNQSPAHSKAALRALQHELKGPHVSAQCRAVRMWGVWSMHEGRYFAEVATHSQLLAQLEDILTNPLTYPTLRADTFLVVGALASRSRHNDRLHKIARLWARTRPSTSPEHGVPLTAPLFQDGALPTADAPPAIPPALVPPMPPSPIPRHTKRVPDALAPAPPPAVPLSLTPSPSSNGSYHTSVDLDEGRREFLEEECRTAKMNAELFTEMALSGENDEALFDEVRAKIRGAQYELEPHLTWAAERASALDGEAQRVAEELLHTMLSALSSASEALALHDTQSDPGSDDASEEAAPAVPSAKALGKRRAVDEPFKPPLPPVPSP</sequence>
<feature type="compositionally biased region" description="Pro residues" evidence="1">
    <location>
        <begin position="461"/>
        <end position="470"/>
    </location>
</feature>
<evidence type="ECO:0000313" key="3">
    <source>
        <dbReference type="EMBL" id="WFD18215.1"/>
    </source>
</evidence>
<dbReference type="GO" id="GO:0007015">
    <property type="term" value="P:actin filament organization"/>
    <property type="evidence" value="ECO:0007669"/>
    <property type="project" value="InterPro"/>
</dbReference>
<evidence type="ECO:0000256" key="1">
    <source>
        <dbReference type="SAM" id="MobiDB-lite"/>
    </source>
</evidence>
<dbReference type="PANTHER" id="PTHR47789">
    <property type="entry name" value="LAS SEVENTEEN-BINDING PROTEIN 5"/>
    <property type="match status" value="1"/>
</dbReference>
<feature type="compositionally biased region" description="Basic residues" evidence="1">
    <location>
        <begin position="81"/>
        <end position="93"/>
    </location>
</feature>
<evidence type="ECO:0000313" key="4">
    <source>
        <dbReference type="Proteomes" id="UP001220961"/>
    </source>
</evidence>
<dbReference type="AlphaFoldDB" id="A0AAF0E3G2"/>
<protein>
    <recommendedName>
        <fullName evidence="2">VHS domain-containing protein</fullName>
    </recommendedName>
</protein>
<feature type="compositionally biased region" description="Pro residues" evidence="1">
    <location>
        <begin position="278"/>
        <end position="293"/>
    </location>
</feature>
<dbReference type="Gene3D" id="1.25.40.90">
    <property type="match status" value="1"/>
</dbReference>
<organism evidence="3 4">
    <name type="scientific">Malassezia caprae</name>
    <dbReference type="NCBI Taxonomy" id="1381934"/>
    <lineage>
        <taxon>Eukaryota</taxon>
        <taxon>Fungi</taxon>
        <taxon>Dikarya</taxon>
        <taxon>Basidiomycota</taxon>
        <taxon>Ustilaginomycotina</taxon>
        <taxon>Malasseziomycetes</taxon>
        <taxon>Malasseziales</taxon>
        <taxon>Malasseziaceae</taxon>
        <taxon>Malassezia</taxon>
    </lineage>
</organism>
<dbReference type="GO" id="GO:0035091">
    <property type="term" value="F:phosphatidylinositol binding"/>
    <property type="evidence" value="ECO:0007669"/>
    <property type="project" value="InterPro"/>
</dbReference>
<feature type="compositionally biased region" description="Low complexity" evidence="1">
    <location>
        <begin position="439"/>
        <end position="449"/>
    </location>
</feature>